<gene>
    <name evidence="1" type="ORF">IE53DRAFT_391319</name>
</gene>
<sequence length="151" mass="16646">MFLFIPFPSPLFLSSFPLHYPCHDDDPARKCGSGQRSKGEHGAKARKGSDEGREKKEEDEISFFPPFMACRSPFWFGRRRMKVAADRSIHPSSAFDEAGGGKGGERLVDGCLSSGAKRCRVPLSPACLNSRRVPRITPSSCPFSCSVPSHR</sequence>
<protein>
    <submittedName>
        <fullName evidence="1">Uncharacterized protein</fullName>
    </submittedName>
</protein>
<keyword evidence="2" id="KW-1185">Reference proteome</keyword>
<dbReference type="EMBL" id="KZ820976">
    <property type="protein sequence ID" value="PWN46496.1"/>
    <property type="molecule type" value="Genomic_DNA"/>
</dbReference>
<organism evidence="1 2">
    <name type="scientific">Violaceomyces palustris</name>
    <dbReference type="NCBI Taxonomy" id="1673888"/>
    <lineage>
        <taxon>Eukaryota</taxon>
        <taxon>Fungi</taxon>
        <taxon>Dikarya</taxon>
        <taxon>Basidiomycota</taxon>
        <taxon>Ustilaginomycotina</taxon>
        <taxon>Ustilaginomycetes</taxon>
        <taxon>Violaceomycetales</taxon>
        <taxon>Violaceomycetaceae</taxon>
        <taxon>Violaceomyces</taxon>
    </lineage>
</organism>
<reference evidence="1 2" key="1">
    <citation type="journal article" date="2018" name="Mol. Biol. Evol.">
        <title>Broad Genomic Sampling Reveals a Smut Pathogenic Ancestry of the Fungal Clade Ustilaginomycotina.</title>
        <authorList>
            <person name="Kijpornyongpan T."/>
            <person name="Mondo S.J."/>
            <person name="Barry K."/>
            <person name="Sandor L."/>
            <person name="Lee J."/>
            <person name="Lipzen A."/>
            <person name="Pangilinan J."/>
            <person name="LaButti K."/>
            <person name="Hainaut M."/>
            <person name="Henrissat B."/>
            <person name="Grigoriev I.V."/>
            <person name="Spatafora J.W."/>
            <person name="Aime M.C."/>
        </authorList>
    </citation>
    <scope>NUCLEOTIDE SEQUENCE [LARGE SCALE GENOMIC DNA]</scope>
    <source>
        <strain evidence="1 2">SA 807</strain>
    </source>
</reference>
<dbReference type="Proteomes" id="UP000245626">
    <property type="component" value="Unassembled WGS sequence"/>
</dbReference>
<evidence type="ECO:0000313" key="1">
    <source>
        <dbReference type="EMBL" id="PWN46496.1"/>
    </source>
</evidence>
<proteinExistence type="predicted"/>
<name>A0ACD0NL11_9BASI</name>
<evidence type="ECO:0000313" key="2">
    <source>
        <dbReference type="Proteomes" id="UP000245626"/>
    </source>
</evidence>
<accession>A0ACD0NL11</accession>